<dbReference type="Proteomes" id="UP000243459">
    <property type="component" value="Chromosome 4"/>
</dbReference>
<keyword evidence="7" id="KW-1133">Transmembrane helix</keyword>
<dbReference type="EMBL" id="CM007384">
    <property type="protein sequence ID" value="ONK72712.1"/>
    <property type="molecule type" value="Genomic_DNA"/>
</dbReference>
<accession>A0A5P1F3H2</accession>
<keyword evidence="3" id="KW-0418">Kinase</keyword>
<dbReference type="PANTHER" id="PTHR47989">
    <property type="entry name" value="OS01G0750732 PROTEIN"/>
    <property type="match status" value="1"/>
</dbReference>
<dbReference type="PROSITE" id="PS50011">
    <property type="entry name" value="PROTEIN_KINASE_DOM"/>
    <property type="match status" value="1"/>
</dbReference>
<dbReference type="InterPro" id="IPR017441">
    <property type="entry name" value="Protein_kinase_ATP_BS"/>
</dbReference>
<sequence>MDLTLAVALLISAAIILFLFSLLSILYLKSHTCKNPIDIDQPLDNPLAKTNSIIKLKSSEVDALTSNFNPSTIIGEGGFSTVHLVPFKSYSFVAVKVLNVHRAFHQELDIVLRLNHPSIVKLIAYSDEKDQNILVFEYIPNGTLHDRILNCVIPLPWSKRITILYNVALALDYLHEGCGLQIIHGDIKSSNILLDENLEPKICDFGSAKMGFSAAITRSEKQMMGSLGYVDPHYLRTGSMSKKSEVYSFGVLIMELITGMEAFDPEKERLLTTVMAPVMGAEGEEIRIKRIKMKKFVDPKLGHEYDVDEVLAMTLLAARCVAEQPALRPSMAEVVKIMKENVGIVSSKGRVGV</sequence>
<dbReference type="GO" id="GO:0005524">
    <property type="term" value="F:ATP binding"/>
    <property type="evidence" value="ECO:0007669"/>
    <property type="project" value="UniProtKB-UniRule"/>
</dbReference>
<dbReference type="Gene3D" id="1.10.510.10">
    <property type="entry name" value="Transferase(Phosphotransferase) domain 1"/>
    <property type="match status" value="1"/>
</dbReference>
<feature type="binding site" evidence="5">
    <location>
        <position position="96"/>
    </location>
    <ligand>
        <name>ATP</name>
        <dbReference type="ChEBI" id="CHEBI:30616"/>
    </ligand>
</feature>
<protein>
    <recommendedName>
        <fullName evidence="8">Protein kinase domain-containing protein</fullName>
    </recommendedName>
</protein>
<evidence type="ECO:0000256" key="6">
    <source>
        <dbReference type="RuleBase" id="RU000304"/>
    </source>
</evidence>
<dbReference type="InterPro" id="IPR000719">
    <property type="entry name" value="Prot_kinase_dom"/>
</dbReference>
<keyword evidence="2 5" id="KW-0547">Nucleotide-binding</keyword>
<evidence type="ECO:0000313" key="9">
    <source>
        <dbReference type="EMBL" id="ONK72712.1"/>
    </source>
</evidence>
<name>A0A5P1F3H2_ASPOF</name>
<dbReference type="PIRSF" id="PIRSF000654">
    <property type="entry name" value="Integrin-linked_kinase"/>
    <property type="match status" value="1"/>
</dbReference>
<reference evidence="10" key="1">
    <citation type="journal article" date="2017" name="Nat. Commun.">
        <title>The asparagus genome sheds light on the origin and evolution of a young Y chromosome.</title>
        <authorList>
            <person name="Harkess A."/>
            <person name="Zhou J."/>
            <person name="Xu C."/>
            <person name="Bowers J.E."/>
            <person name="Van der Hulst R."/>
            <person name="Ayyampalayam S."/>
            <person name="Mercati F."/>
            <person name="Riccardi P."/>
            <person name="McKain M.R."/>
            <person name="Kakrana A."/>
            <person name="Tang H."/>
            <person name="Ray J."/>
            <person name="Groenendijk J."/>
            <person name="Arikit S."/>
            <person name="Mathioni S.M."/>
            <person name="Nakano M."/>
            <person name="Shan H."/>
            <person name="Telgmann-Rauber A."/>
            <person name="Kanno A."/>
            <person name="Yue Z."/>
            <person name="Chen H."/>
            <person name="Li W."/>
            <person name="Chen Y."/>
            <person name="Xu X."/>
            <person name="Zhang Y."/>
            <person name="Luo S."/>
            <person name="Chen H."/>
            <person name="Gao J."/>
            <person name="Mao Z."/>
            <person name="Pires J.C."/>
            <person name="Luo M."/>
            <person name="Kudrna D."/>
            <person name="Wing R.A."/>
            <person name="Meyers B.C."/>
            <person name="Yi K."/>
            <person name="Kong H."/>
            <person name="Lavrijsen P."/>
            <person name="Sunseri F."/>
            <person name="Falavigna A."/>
            <person name="Ye Y."/>
            <person name="Leebens-Mack J.H."/>
            <person name="Chen G."/>
        </authorList>
    </citation>
    <scope>NUCLEOTIDE SEQUENCE [LARGE SCALE GENOMIC DNA]</scope>
    <source>
        <strain evidence="10">cv. DH0086</strain>
    </source>
</reference>
<dbReference type="Gramene" id="ONK72712">
    <property type="protein sequence ID" value="ONK72712"/>
    <property type="gene ID" value="A4U43_C04F22350"/>
</dbReference>
<comment type="similarity">
    <text evidence="6">Belongs to the protein kinase superfamily.</text>
</comment>
<evidence type="ECO:0000256" key="5">
    <source>
        <dbReference type="PROSITE-ProRule" id="PRU10141"/>
    </source>
</evidence>
<evidence type="ECO:0000256" key="1">
    <source>
        <dbReference type="ARBA" id="ARBA00022679"/>
    </source>
</evidence>
<keyword evidence="7" id="KW-0812">Transmembrane</keyword>
<dbReference type="SUPFAM" id="SSF56112">
    <property type="entry name" value="Protein kinase-like (PK-like)"/>
    <property type="match status" value="1"/>
</dbReference>
<dbReference type="InterPro" id="IPR008271">
    <property type="entry name" value="Ser/Thr_kinase_AS"/>
</dbReference>
<evidence type="ECO:0000256" key="2">
    <source>
        <dbReference type="ARBA" id="ARBA00022741"/>
    </source>
</evidence>
<keyword evidence="10" id="KW-1185">Reference proteome</keyword>
<dbReference type="PROSITE" id="PS00108">
    <property type="entry name" value="PROTEIN_KINASE_ST"/>
    <property type="match status" value="1"/>
</dbReference>
<dbReference type="InterPro" id="IPR011009">
    <property type="entry name" value="Kinase-like_dom_sf"/>
</dbReference>
<evidence type="ECO:0000259" key="8">
    <source>
        <dbReference type="PROSITE" id="PS50011"/>
    </source>
</evidence>
<evidence type="ECO:0000313" key="10">
    <source>
        <dbReference type="Proteomes" id="UP000243459"/>
    </source>
</evidence>
<feature type="transmembrane region" description="Helical" evidence="7">
    <location>
        <begin position="6"/>
        <end position="28"/>
    </location>
</feature>
<keyword evidence="7" id="KW-0472">Membrane</keyword>
<gene>
    <name evidence="9" type="ORF">A4U43_C04F22350</name>
</gene>
<dbReference type="GO" id="GO:0004674">
    <property type="term" value="F:protein serine/threonine kinase activity"/>
    <property type="evidence" value="ECO:0007669"/>
    <property type="project" value="UniProtKB-KW"/>
</dbReference>
<keyword evidence="1" id="KW-0808">Transferase</keyword>
<dbReference type="PANTHER" id="PTHR47989:SF26">
    <property type="entry name" value="PROTEIN KINASE DOMAIN-CONTAINING PROTEIN"/>
    <property type="match status" value="1"/>
</dbReference>
<organism evidence="9 10">
    <name type="scientific">Asparagus officinalis</name>
    <name type="common">Garden asparagus</name>
    <dbReference type="NCBI Taxonomy" id="4686"/>
    <lineage>
        <taxon>Eukaryota</taxon>
        <taxon>Viridiplantae</taxon>
        <taxon>Streptophyta</taxon>
        <taxon>Embryophyta</taxon>
        <taxon>Tracheophyta</taxon>
        <taxon>Spermatophyta</taxon>
        <taxon>Magnoliopsida</taxon>
        <taxon>Liliopsida</taxon>
        <taxon>Asparagales</taxon>
        <taxon>Asparagaceae</taxon>
        <taxon>Asparagoideae</taxon>
        <taxon>Asparagus</taxon>
    </lineage>
</organism>
<dbReference type="AlphaFoldDB" id="A0A5P1F3H2"/>
<evidence type="ECO:0000256" key="7">
    <source>
        <dbReference type="SAM" id="Phobius"/>
    </source>
</evidence>
<keyword evidence="6" id="KW-0723">Serine/threonine-protein kinase</keyword>
<dbReference type="PROSITE" id="PS00107">
    <property type="entry name" value="PROTEIN_KINASE_ATP"/>
    <property type="match status" value="1"/>
</dbReference>
<dbReference type="SMART" id="SM00220">
    <property type="entry name" value="S_TKc"/>
    <property type="match status" value="1"/>
</dbReference>
<keyword evidence="4 5" id="KW-0067">ATP-binding</keyword>
<proteinExistence type="inferred from homology"/>
<dbReference type="Gene3D" id="3.30.200.20">
    <property type="entry name" value="Phosphorylase Kinase, domain 1"/>
    <property type="match status" value="1"/>
</dbReference>
<evidence type="ECO:0000256" key="3">
    <source>
        <dbReference type="ARBA" id="ARBA00022777"/>
    </source>
</evidence>
<dbReference type="OMA" id="LGNCDNG"/>
<dbReference type="OrthoDB" id="339325at2759"/>
<dbReference type="Pfam" id="PF00069">
    <property type="entry name" value="Pkinase"/>
    <property type="match status" value="1"/>
</dbReference>
<evidence type="ECO:0000256" key="4">
    <source>
        <dbReference type="ARBA" id="ARBA00022840"/>
    </source>
</evidence>
<feature type="domain" description="Protein kinase" evidence="8">
    <location>
        <begin position="68"/>
        <end position="342"/>
    </location>
</feature>